<dbReference type="PANTHER" id="PTHR34467:SF1">
    <property type="entry name" value="OS05G0542300 PROTEIN"/>
    <property type="match status" value="1"/>
</dbReference>
<comment type="caution">
    <text evidence="2">The sequence shown here is derived from an EMBL/GenBank/DDBJ whole genome shotgun (WGS) entry which is preliminary data.</text>
</comment>
<reference evidence="2" key="1">
    <citation type="journal article" date="2023" name="Science">
        <title>Elucidation of the pathway for biosynthesis of saponin adjuvants from the soapbark tree.</title>
        <authorList>
            <person name="Reed J."/>
            <person name="Orme A."/>
            <person name="El-Demerdash A."/>
            <person name="Owen C."/>
            <person name="Martin L.B.B."/>
            <person name="Misra R.C."/>
            <person name="Kikuchi S."/>
            <person name="Rejzek M."/>
            <person name="Martin A.C."/>
            <person name="Harkess A."/>
            <person name="Leebens-Mack J."/>
            <person name="Louveau T."/>
            <person name="Stephenson M.J."/>
            <person name="Osbourn A."/>
        </authorList>
    </citation>
    <scope>NUCLEOTIDE SEQUENCE</scope>
    <source>
        <strain evidence="2">S10</strain>
    </source>
</reference>
<feature type="chain" id="PRO_5042049831" evidence="1">
    <location>
        <begin position="22"/>
        <end position="78"/>
    </location>
</feature>
<protein>
    <submittedName>
        <fullName evidence="2">Adenosylcobalamin-dependent ribonucleoside-triphosphate reductase</fullName>
    </submittedName>
</protein>
<keyword evidence="1" id="KW-0732">Signal</keyword>
<dbReference type="AlphaFoldDB" id="A0AAD7LVV7"/>
<evidence type="ECO:0000256" key="1">
    <source>
        <dbReference type="SAM" id="SignalP"/>
    </source>
</evidence>
<evidence type="ECO:0000313" key="2">
    <source>
        <dbReference type="EMBL" id="KAJ7965318.1"/>
    </source>
</evidence>
<organism evidence="2 3">
    <name type="scientific">Quillaja saponaria</name>
    <name type="common">Soap bark tree</name>
    <dbReference type="NCBI Taxonomy" id="32244"/>
    <lineage>
        <taxon>Eukaryota</taxon>
        <taxon>Viridiplantae</taxon>
        <taxon>Streptophyta</taxon>
        <taxon>Embryophyta</taxon>
        <taxon>Tracheophyta</taxon>
        <taxon>Spermatophyta</taxon>
        <taxon>Magnoliopsida</taxon>
        <taxon>eudicotyledons</taxon>
        <taxon>Gunneridae</taxon>
        <taxon>Pentapetalae</taxon>
        <taxon>rosids</taxon>
        <taxon>fabids</taxon>
        <taxon>Fabales</taxon>
        <taxon>Quillajaceae</taxon>
        <taxon>Quillaja</taxon>
    </lineage>
</organism>
<accession>A0AAD7LVV7</accession>
<dbReference type="KEGG" id="qsa:O6P43_014979"/>
<gene>
    <name evidence="2" type="ORF">O6P43_014979</name>
</gene>
<keyword evidence="3" id="KW-1185">Reference proteome</keyword>
<evidence type="ECO:0000313" key="3">
    <source>
        <dbReference type="Proteomes" id="UP001163823"/>
    </source>
</evidence>
<proteinExistence type="predicted"/>
<dbReference type="Proteomes" id="UP001163823">
    <property type="component" value="Chromosome 6"/>
</dbReference>
<sequence length="78" mass="8590">MGFRIKSFLLVVLLLIPLSSGLVEGFKGGIHPTHLLYKDGLTMNSRKLLGLDAVLDYDDPEASSKHGQNQKKRSGRNP</sequence>
<dbReference type="PANTHER" id="PTHR34467">
    <property type="entry name" value="TRANSMEMBRANE PROTEIN"/>
    <property type="match status" value="1"/>
</dbReference>
<dbReference type="EMBL" id="JARAOO010000006">
    <property type="protein sequence ID" value="KAJ7965318.1"/>
    <property type="molecule type" value="Genomic_DNA"/>
</dbReference>
<name>A0AAD7LVV7_QUISA</name>
<feature type="signal peptide" evidence="1">
    <location>
        <begin position="1"/>
        <end position="21"/>
    </location>
</feature>